<dbReference type="OrthoDB" id="1931432at2759"/>
<evidence type="ECO:0008006" key="4">
    <source>
        <dbReference type="Google" id="ProtNLM"/>
    </source>
</evidence>
<dbReference type="GO" id="GO:0009507">
    <property type="term" value="C:chloroplast"/>
    <property type="evidence" value="ECO:0000318"/>
    <property type="project" value="GO_Central"/>
</dbReference>
<dbReference type="eggNOG" id="ENOG502QUUH">
    <property type="taxonomic scope" value="Eukaryota"/>
</dbReference>
<accession>W1PP23</accession>
<name>W1PP23_AMBTC</name>
<dbReference type="Pfam" id="PF02620">
    <property type="entry name" value="YceD"/>
    <property type="match status" value="1"/>
</dbReference>
<dbReference type="STRING" id="13333.W1PP23"/>
<sequence>MAFSTLSCPLSPHLHNPQFSSKPSAKTPSFNQLESHLKPSKTLISSYSSISKPYTTRPIISPSKGLISISSLHCTSSETVSHESTEEVEDEGSPWEGAVVYKRDSSVTHLEYCTTLERLGLGKLSSDVSNSRASSMGIRVTKGVTEYSSGTPVQISIDVYRRKQDIKLDGILKTVITLACNRCAEPAAECVFSDFTLLLTDEPINEENDEMNFGVLYGDDKWRSYKNVGVGEEEAREEVIDLDDRLYFPLEEREIDISKHIRDAVHVEITIDAICDANCRGLCLECGVNLNKSRCGCGRKKNEKRERESSPLSGLKHQTYKQ</sequence>
<dbReference type="InterPro" id="IPR003772">
    <property type="entry name" value="YceD"/>
</dbReference>
<feature type="region of interest" description="Disordered" evidence="1">
    <location>
        <begin position="297"/>
        <end position="322"/>
    </location>
</feature>
<dbReference type="PANTHER" id="PTHR34374:SF1">
    <property type="entry name" value="LARGE RIBOSOMAL RNA SUBUNIT ACCUMULATION PROTEIN YCED HOMOLOG 1, CHLOROPLASTIC"/>
    <property type="match status" value="1"/>
</dbReference>
<dbReference type="EMBL" id="KI392980">
    <property type="protein sequence ID" value="ERN09559.1"/>
    <property type="molecule type" value="Genomic_DNA"/>
</dbReference>
<organism evidence="2 3">
    <name type="scientific">Amborella trichopoda</name>
    <dbReference type="NCBI Taxonomy" id="13333"/>
    <lineage>
        <taxon>Eukaryota</taxon>
        <taxon>Viridiplantae</taxon>
        <taxon>Streptophyta</taxon>
        <taxon>Embryophyta</taxon>
        <taxon>Tracheophyta</taxon>
        <taxon>Spermatophyta</taxon>
        <taxon>Magnoliopsida</taxon>
        <taxon>Amborellales</taxon>
        <taxon>Amborellaceae</taxon>
        <taxon>Amborella</taxon>
    </lineage>
</organism>
<proteinExistence type="predicted"/>
<keyword evidence="3" id="KW-1185">Reference proteome</keyword>
<protein>
    <recommendedName>
        <fullName evidence="4">Large ribosomal RNA subunit accumulation protein YceD</fullName>
    </recommendedName>
</protein>
<dbReference type="AlphaFoldDB" id="W1PP23"/>
<gene>
    <name evidence="2" type="ORF">AMTR_s00029p00159160</name>
</gene>
<dbReference type="OMA" id="QIFRNNM"/>
<evidence type="ECO:0000313" key="3">
    <source>
        <dbReference type="Proteomes" id="UP000017836"/>
    </source>
</evidence>
<reference evidence="3" key="1">
    <citation type="journal article" date="2013" name="Science">
        <title>The Amborella genome and the evolution of flowering plants.</title>
        <authorList>
            <consortium name="Amborella Genome Project"/>
        </authorList>
    </citation>
    <scope>NUCLEOTIDE SEQUENCE [LARGE SCALE GENOMIC DNA]</scope>
</reference>
<dbReference type="PANTHER" id="PTHR34374">
    <property type="entry name" value="LARGE RIBOSOMAL RNA SUBUNIT ACCUMULATION PROTEIN YCED HOMOLOG 1, CHLOROPLASTIC"/>
    <property type="match status" value="1"/>
</dbReference>
<evidence type="ECO:0000313" key="2">
    <source>
        <dbReference type="EMBL" id="ERN09559.1"/>
    </source>
</evidence>
<dbReference type="Proteomes" id="UP000017836">
    <property type="component" value="Unassembled WGS sequence"/>
</dbReference>
<dbReference type="Gramene" id="ERN09559">
    <property type="protein sequence ID" value="ERN09559"/>
    <property type="gene ID" value="AMTR_s00029p00159160"/>
</dbReference>
<evidence type="ECO:0000256" key="1">
    <source>
        <dbReference type="SAM" id="MobiDB-lite"/>
    </source>
</evidence>
<dbReference type="HOGENOM" id="CLU_074940_0_0_1"/>
<dbReference type="KEGG" id="atr:18437715"/>